<sequence>MVYQTSPSVRVLKSRGHSTTFNLRNLEHDWYPVWNEVFIDIKSLLSNVYIYPQYFLWLRDSKDLPPALRQKMLEHLDPNEHGVTRDLDDADRALLPLLADFEDSDVSRLLSSSNPVDGDTSFGSAITVTGSEKDLKPDFSFMHLTSALLGEARANSAYATNRANYKILHECHFAICEVKGAPSRHLSNSVEELHNAFYIAQNDLGMYANMYFLAGGGLQRDELLLWACVGAHWTWTFVSREEVPAWDWVTGSFASGSDIQMFRRRFSRVFELCTPESDQEINHLITHYFQPDQIHEQAR</sequence>
<reference evidence="1" key="1">
    <citation type="submission" date="2022-08" db="EMBL/GenBank/DDBJ databases">
        <title>A Global Phylogenomic Analysis of the Shiitake Genus Lentinula.</title>
        <authorList>
            <consortium name="DOE Joint Genome Institute"/>
            <person name="Sierra-Patev S."/>
            <person name="Min B."/>
            <person name="Naranjo-Ortiz M."/>
            <person name="Looney B."/>
            <person name="Konkel Z."/>
            <person name="Slot J.C."/>
            <person name="Sakamoto Y."/>
            <person name="Steenwyk J.L."/>
            <person name="Rokas A."/>
            <person name="Carro J."/>
            <person name="Camarero S."/>
            <person name="Ferreira P."/>
            <person name="Molpeceres G."/>
            <person name="Ruiz-Duenas F.J."/>
            <person name="Serrano A."/>
            <person name="Henrissat B."/>
            <person name="Drula E."/>
            <person name="Hughes K.W."/>
            <person name="Mata J.L."/>
            <person name="Ishikawa N.K."/>
            <person name="Vargas-Isla R."/>
            <person name="Ushijima S."/>
            <person name="Smith C.A."/>
            <person name="Ahrendt S."/>
            <person name="Andreopoulos W."/>
            <person name="He G."/>
            <person name="Labutti K."/>
            <person name="Lipzen A."/>
            <person name="Ng V."/>
            <person name="Riley R."/>
            <person name="Sandor L."/>
            <person name="Barry K."/>
            <person name="Martinez A.T."/>
            <person name="Xiao Y."/>
            <person name="Gibbons J.G."/>
            <person name="Terashima K."/>
            <person name="Grigoriev I.V."/>
            <person name="Hibbett D.S."/>
        </authorList>
    </citation>
    <scope>NUCLEOTIDE SEQUENCE</scope>
    <source>
        <strain evidence="1">RHP3577 ss4</strain>
    </source>
</reference>
<comment type="caution">
    <text evidence="1">The sequence shown here is derived from an EMBL/GenBank/DDBJ whole genome shotgun (WGS) entry which is preliminary data.</text>
</comment>
<accession>A0ABQ8V5Y9</accession>
<organism evidence="1 2">
    <name type="scientific">Lentinula lateritia</name>
    <dbReference type="NCBI Taxonomy" id="40482"/>
    <lineage>
        <taxon>Eukaryota</taxon>
        <taxon>Fungi</taxon>
        <taxon>Dikarya</taxon>
        <taxon>Basidiomycota</taxon>
        <taxon>Agaricomycotina</taxon>
        <taxon>Agaricomycetes</taxon>
        <taxon>Agaricomycetidae</taxon>
        <taxon>Agaricales</taxon>
        <taxon>Marasmiineae</taxon>
        <taxon>Omphalotaceae</taxon>
        <taxon>Lentinula</taxon>
    </lineage>
</organism>
<name>A0ABQ8V5Y9_9AGAR</name>
<evidence type="ECO:0000313" key="2">
    <source>
        <dbReference type="Proteomes" id="UP001150217"/>
    </source>
</evidence>
<gene>
    <name evidence="1" type="ORF">C8R41DRAFT_923593</name>
</gene>
<keyword evidence="2" id="KW-1185">Reference proteome</keyword>
<dbReference type="Proteomes" id="UP001150217">
    <property type="component" value="Unassembled WGS sequence"/>
</dbReference>
<evidence type="ECO:0000313" key="1">
    <source>
        <dbReference type="EMBL" id="KAJ4475889.1"/>
    </source>
</evidence>
<proteinExistence type="predicted"/>
<evidence type="ECO:0008006" key="3">
    <source>
        <dbReference type="Google" id="ProtNLM"/>
    </source>
</evidence>
<protein>
    <recommendedName>
        <fullName evidence="3">Fungal-type protein kinase domain-containing protein</fullName>
    </recommendedName>
</protein>
<dbReference type="EMBL" id="JANVFT010000073">
    <property type="protein sequence ID" value="KAJ4475889.1"/>
    <property type="molecule type" value="Genomic_DNA"/>
</dbReference>